<reference evidence="3" key="1">
    <citation type="submission" date="2022-10" db="EMBL/GenBank/DDBJ databases">
        <title>Genome assembly of Pristionchus species.</title>
        <authorList>
            <person name="Yoshida K."/>
            <person name="Sommer R.J."/>
        </authorList>
    </citation>
    <scope>NUCLEOTIDE SEQUENCE [LARGE SCALE GENOMIC DNA]</scope>
    <source>
        <strain evidence="3">RS5460</strain>
    </source>
</reference>
<comment type="caution">
    <text evidence="2">The sequence shown here is derived from an EMBL/GenBank/DDBJ whole genome shotgun (WGS) entry which is preliminary data.</text>
</comment>
<proteinExistence type="predicted"/>
<dbReference type="InterPro" id="IPR011333">
    <property type="entry name" value="SKP1/BTB/POZ_sf"/>
</dbReference>
<sequence length="185" mass="20681">NDSKFVVSFEIEDANSYVPGTVVESAVFNGGGFEWKVSTDLSSRFRSPYTKFLLACESKNGDWKCDANVEFVIHGEQGNYSEKRQFISDESHSVCSFDNGYPMHIVDNKHIFEFTINIISSYGGSEHSPIDLTNSSNSPNNVTLIIGGKKLLVSKDYLAINSPVFATMFFGDFAEKNKEEEEIKD</sequence>
<keyword evidence="3" id="KW-1185">Reference proteome</keyword>
<dbReference type="PANTHER" id="PTHR47022">
    <property type="entry name" value="BTB AND MATH DOMAIN-CONTAINING PROTEIN 36-RELATED"/>
    <property type="match status" value="1"/>
</dbReference>
<dbReference type="InterPro" id="IPR008974">
    <property type="entry name" value="TRAF-like"/>
</dbReference>
<dbReference type="PROSITE" id="PS50097">
    <property type="entry name" value="BTB"/>
    <property type="match status" value="1"/>
</dbReference>
<dbReference type="AlphaFoldDB" id="A0AAN5D2X3"/>
<dbReference type="SUPFAM" id="SSF54695">
    <property type="entry name" value="POZ domain"/>
    <property type="match status" value="1"/>
</dbReference>
<name>A0AAN5D2X3_9BILA</name>
<dbReference type="Pfam" id="PF00651">
    <property type="entry name" value="BTB"/>
    <property type="match status" value="1"/>
</dbReference>
<organism evidence="2 3">
    <name type="scientific">Pristionchus mayeri</name>
    <dbReference type="NCBI Taxonomy" id="1317129"/>
    <lineage>
        <taxon>Eukaryota</taxon>
        <taxon>Metazoa</taxon>
        <taxon>Ecdysozoa</taxon>
        <taxon>Nematoda</taxon>
        <taxon>Chromadorea</taxon>
        <taxon>Rhabditida</taxon>
        <taxon>Rhabditina</taxon>
        <taxon>Diplogasteromorpha</taxon>
        <taxon>Diplogasteroidea</taxon>
        <taxon>Neodiplogasteridae</taxon>
        <taxon>Pristionchus</taxon>
    </lineage>
</organism>
<feature type="domain" description="BTB" evidence="1">
    <location>
        <begin position="140"/>
        <end position="185"/>
    </location>
</feature>
<dbReference type="InterPro" id="IPR000210">
    <property type="entry name" value="BTB/POZ_dom"/>
</dbReference>
<gene>
    <name evidence="2" type="ORF">PMAYCL1PPCAC_25586</name>
</gene>
<dbReference type="Proteomes" id="UP001328107">
    <property type="component" value="Unassembled WGS sequence"/>
</dbReference>
<evidence type="ECO:0000313" key="2">
    <source>
        <dbReference type="EMBL" id="GMR55391.1"/>
    </source>
</evidence>
<dbReference type="PANTHER" id="PTHR47022:SF1">
    <property type="entry name" value="BTB AND MATH DOMAIN-CONTAINING PROTEIN 36-RELATED"/>
    <property type="match status" value="1"/>
</dbReference>
<dbReference type="EMBL" id="BTRK01000005">
    <property type="protein sequence ID" value="GMR55391.1"/>
    <property type="molecule type" value="Genomic_DNA"/>
</dbReference>
<evidence type="ECO:0000259" key="1">
    <source>
        <dbReference type="PROSITE" id="PS50097"/>
    </source>
</evidence>
<dbReference type="Gene3D" id="2.60.210.10">
    <property type="entry name" value="Apoptosis, Tumor Necrosis Factor Receptor Associated Protein 2, Chain A"/>
    <property type="match status" value="1"/>
</dbReference>
<accession>A0AAN5D2X3</accession>
<evidence type="ECO:0000313" key="3">
    <source>
        <dbReference type="Proteomes" id="UP001328107"/>
    </source>
</evidence>
<dbReference type="Gene3D" id="3.30.710.10">
    <property type="entry name" value="Potassium Channel Kv1.1, Chain A"/>
    <property type="match status" value="1"/>
</dbReference>
<feature type="non-terminal residue" evidence="2">
    <location>
        <position position="1"/>
    </location>
</feature>
<protein>
    <recommendedName>
        <fullName evidence="1">BTB domain-containing protein</fullName>
    </recommendedName>
</protein>
<feature type="non-terminal residue" evidence="2">
    <location>
        <position position="185"/>
    </location>
</feature>